<dbReference type="SUPFAM" id="SSF57850">
    <property type="entry name" value="RING/U-box"/>
    <property type="match status" value="1"/>
</dbReference>
<dbReference type="PANTHER" id="PTHR45877:SF2">
    <property type="entry name" value="E3 UBIQUITIN-PROTEIN LIGASE SINA-RELATED"/>
    <property type="match status" value="1"/>
</dbReference>
<dbReference type="InterPro" id="IPR013083">
    <property type="entry name" value="Znf_RING/FYVE/PHD"/>
</dbReference>
<gene>
    <name evidence="6" type="ORF">CALMAC_LOCUS7068</name>
</gene>
<dbReference type="GO" id="GO:0043161">
    <property type="term" value="P:proteasome-mediated ubiquitin-dependent protein catabolic process"/>
    <property type="evidence" value="ECO:0007669"/>
    <property type="project" value="TreeGrafter"/>
</dbReference>
<dbReference type="InterPro" id="IPR001841">
    <property type="entry name" value="Znf_RING"/>
</dbReference>
<proteinExistence type="predicted"/>
<feature type="domain" description="RING-type" evidence="5">
    <location>
        <begin position="272"/>
        <end position="309"/>
    </location>
</feature>
<sequence length="357" mass="40729">MTENEKKISSSQVLETKCEACDSVCSVAPVSEDEGGYYCGRCRPEEPPDPWFEEAAKKVLFPCKFGCADMLAWGQAEVHEVYCKNRAVVCPYANCTDECTFSALHAHMKAIHGEFYQKEPKKNQVNLGALNLIVRLNCIAFDKFVLLFFVKLEHKSDTLNFNYSVLLVWPQDYEETELDNIQLRLEIEVPRLNLNVTKLIHSKEIVNYHDRLHCVNCLYQTCDKSSHTNKCDWVNHKIPLNVGHVKERNLFYTVTVYKTEGVSKKAPDNVECPVCMDYMTGTIYLCENGHSLCGECKEKQTHENCPLCRGKLLNIRNFAMESLLTQMTISCRRKFSGCTFVGLVGAVKTHEVSCKYP</sequence>
<dbReference type="OrthoDB" id="4788989at2759"/>
<dbReference type="InterPro" id="IPR004162">
    <property type="entry name" value="SINA-like_animal"/>
</dbReference>
<evidence type="ECO:0000259" key="5">
    <source>
        <dbReference type="PROSITE" id="PS50089"/>
    </source>
</evidence>
<organism evidence="6 7">
    <name type="scientific">Callosobruchus maculatus</name>
    <name type="common">Southern cowpea weevil</name>
    <name type="synonym">Pulse bruchid</name>
    <dbReference type="NCBI Taxonomy" id="64391"/>
    <lineage>
        <taxon>Eukaryota</taxon>
        <taxon>Metazoa</taxon>
        <taxon>Ecdysozoa</taxon>
        <taxon>Arthropoda</taxon>
        <taxon>Hexapoda</taxon>
        <taxon>Insecta</taxon>
        <taxon>Pterygota</taxon>
        <taxon>Neoptera</taxon>
        <taxon>Endopterygota</taxon>
        <taxon>Coleoptera</taxon>
        <taxon>Polyphaga</taxon>
        <taxon>Cucujiformia</taxon>
        <taxon>Chrysomeloidea</taxon>
        <taxon>Chrysomelidae</taxon>
        <taxon>Bruchinae</taxon>
        <taxon>Bruchini</taxon>
        <taxon>Callosobruchus</taxon>
    </lineage>
</organism>
<dbReference type="Proteomes" id="UP000410492">
    <property type="component" value="Unassembled WGS sequence"/>
</dbReference>
<evidence type="ECO:0000256" key="3">
    <source>
        <dbReference type="ARBA" id="ARBA00022833"/>
    </source>
</evidence>
<evidence type="ECO:0000313" key="7">
    <source>
        <dbReference type="Proteomes" id="UP000410492"/>
    </source>
</evidence>
<keyword evidence="1" id="KW-0479">Metal-binding</keyword>
<keyword evidence="7" id="KW-1185">Reference proteome</keyword>
<evidence type="ECO:0000256" key="1">
    <source>
        <dbReference type="ARBA" id="ARBA00022723"/>
    </source>
</evidence>
<dbReference type="InterPro" id="IPR049548">
    <property type="entry name" value="Sina-like_RING"/>
</dbReference>
<accession>A0A653C8C1</accession>
<dbReference type="SUPFAM" id="SSF49599">
    <property type="entry name" value="TRAF domain-like"/>
    <property type="match status" value="1"/>
</dbReference>
<dbReference type="PROSITE" id="PS50089">
    <property type="entry name" value="ZF_RING_2"/>
    <property type="match status" value="1"/>
</dbReference>
<dbReference type="GO" id="GO:0005737">
    <property type="term" value="C:cytoplasm"/>
    <property type="evidence" value="ECO:0007669"/>
    <property type="project" value="TreeGrafter"/>
</dbReference>
<evidence type="ECO:0000313" key="6">
    <source>
        <dbReference type="EMBL" id="VEN44171.1"/>
    </source>
</evidence>
<evidence type="ECO:0000256" key="4">
    <source>
        <dbReference type="PROSITE-ProRule" id="PRU00175"/>
    </source>
</evidence>
<dbReference type="Gene3D" id="3.30.40.10">
    <property type="entry name" value="Zinc/RING finger domain, C3HC4 (zinc finger)"/>
    <property type="match status" value="2"/>
</dbReference>
<dbReference type="EMBL" id="CAACVG010007209">
    <property type="protein sequence ID" value="VEN44171.1"/>
    <property type="molecule type" value="Genomic_DNA"/>
</dbReference>
<dbReference type="GO" id="GO:0008270">
    <property type="term" value="F:zinc ion binding"/>
    <property type="evidence" value="ECO:0007669"/>
    <property type="project" value="UniProtKB-KW"/>
</dbReference>
<name>A0A653C8C1_CALMS</name>
<dbReference type="PANTHER" id="PTHR45877">
    <property type="entry name" value="E3 UBIQUITIN-PROTEIN LIGASE SIAH2"/>
    <property type="match status" value="1"/>
</dbReference>
<dbReference type="GO" id="GO:0061630">
    <property type="term" value="F:ubiquitin protein ligase activity"/>
    <property type="evidence" value="ECO:0007669"/>
    <property type="project" value="TreeGrafter"/>
</dbReference>
<dbReference type="AlphaFoldDB" id="A0A653C8C1"/>
<dbReference type="GO" id="GO:0031624">
    <property type="term" value="F:ubiquitin conjugating enzyme binding"/>
    <property type="evidence" value="ECO:0007669"/>
    <property type="project" value="TreeGrafter"/>
</dbReference>
<dbReference type="Pfam" id="PF21362">
    <property type="entry name" value="Sina_RING"/>
    <property type="match status" value="1"/>
</dbReference>
<reference evidence="6 7" key="1">
    <citation type="submission" date="2019-01" db="EMBL/GenBank/DDBJ databases">
        <authorList>
            <person name="Sayadi A."/>
        </authorList>
    </citation>
    <scope>NUCLEOTIDE SEQUENCE [LARGE SCALE GENOMIC DNA]</scope>
</reference>
<evidence type="ECO:0000256" key="2">
    <source>
        <dbReference type="ARBA" id="ARBA00022771"/>
    </source>
</evidence>
<keyword evidence="3" id="KW-0862">Zinc</keyword>
<protein>
    <recommendedName>
        <fullName evidence="5">RING-type domain-containing protein</fullName>
    </recommendedName>
</protein>
<keyword evidence="2 4" id="KW-0863">Zinc-finger</keyword>